<dbReference type="Pfam" id="PF00545">
    <property type="entry name" value="Ribonuclease"/>
    <property type="match status" value="1"/>
</dbReference>
<keyword evidence="5" id="KW-1185">Reference proteome</keyword>
<feature type="signal peptide" evidence="3">
    <location>
        <begin position="1"/>
        <end position="28"/>
    </location>
</feature>
<reference evidence="4 5" key="1">
    <citation type="submission" date="2019-06" db="EMBL/GenBank/DDBJ databases">
        <title>Sequencing the genomes of 1000 actinobacteria strains.</title>
        <authorList>
            <person name="Klenk H.-P."/>
        </authorList>
    </citation>
    <scope>NUCLEOTIDE SEQUENCE [LARGE SCALE GENOMIC DNA]</scope>
    <source>
        <strain evidence="4 5">DSM 45456</strain>
    </source>
</reference>
<comment type="caution">
    <text evidence="4">The sequence shown here is derived from an EMBL/GenBank/DDBJ whole genome shotgun (WGS) entry which is preliminary data.</text>
</comment>
<organism evidence="4 5">
    <name type="scientific">Saccharothrix saharensis</name>
    <dbReference type="NCBI Taxonomy" id="571190"/>
    <lineage>
        <taxon>Bacteria</taxon>
        <taxon>Bacillati</taxon>
        <taxon>Actinomycetota</taxon>
        <taxon>Actinomycetes</taxon>
        <taxon>Pseudonocardiales</taxon>
        <taxon>Pseudonocardiaceae</taxon>
        <taxon>Saccharothrix</taxon>
    </lineage>
</organism>
<evidence type="ECO:0000313" key="5">
    <source>
        <dbReference type="Proteomes" id="UP000316628"/>
    </source>
</evidence>
<accession>A0A543JNP5</accession>
<keyword evidence="1" id="KW-0540">Nuclease</keyword>
<dbReference type="GO" id="GO:0003723">
    <property type="term" value="F:RNA binding"/>
    <property type="evidence" value="ECO:0007669"/>
    <property type="project" value="InterPro"/>
</dbReference>
<dbReference type="EMBL" id="VFPP01000001">
    <property type="protein sequence ID" value="TQM84462.1"/>
    <property type="molecule type" value="Genomic_DNA"/>
</dbReference>
<proteinExistence type="predicted"/>
<dbReference type="SUPFAM" id="SSF53933">
    <property type="entry name" value="Microbial ribonucleases"/>
    <property type="match status" value="1"/>
</dbReference>
<dbReference type="GO" id="GO:0004521">
    <property type="term" value="F:RNA endonuclease activity"/>
    <property type="evidence" value="ECO:0007669"/>
    <property type="project" value="InterPro"/>
</dbReference>
<evidence type="ECO:0000256" key="2">
    <source>
        <dbReference type="ARBA" id="ARBA00022801"/>
    </source>
</evidence>
<dbReference type="Gene3D" id="3.10.450.30">
    <property type="entry name" value="Microbial ribonucleases"/>
    <property type="match status" value="1"/>
</dbReference>
<dbReference type="InterPro" id="IPR016191">
    <property type="entry name" value="Ribonuclease/ribotoxin"/>
</dbReference>
<evidence type="ECO:0000256" key="1">
    <source>
        <dbReference type="ARBA" id="ARBA00022722"/>
    </source>
</evidence>
<feature type="chain" id="PRO_5021792587" evidence="3">
    <location>
        <begin position="29"/>
        <end position="141"/>
    </location>
</feature>
<keyword evidence="3" id="KW-0732">Signal</keyword>
<evidence type="ECO:0000313" key="4">
    <source>
        <dbReference type="EMBL" id="TQM84462.1"/>
    </source>
</evidence>
<dbReference type="Proteomes" id="UP000316628">
    <property type="component" value="Unassembled WGS sequence"/>
</dbReference>
<gene>
    <name evidence="4" type="ORF">FHX81_6908</name>
</gene>
<keyword evidence="2" id="KW-0378">Hydrolase</keyword>
<dbReference type="GO" id="GO:0016787">
    <property type="term" value="F:hydrolase activity"/>
    <property type="evidence" value="ECO:0007669"/>
    <property type="project" value="UniProtKB-KW"/>
</dbReference>
<protein>
    <submittedName>
        <fullName evidence="4">Guanyl-specific ribonuclease Sa</fullName>
    </submittedName>
</protein>
<dbReference type="OrthoDB" id="4206279at2"/>
<dbReference type="AlphaFoldDB" id="A0A543JNP5"/>
<evidence type="ECO:0000256" key="3">
    <source>
        <dbReference type="SAM" id="SignalP"/>
    </source>
</evidence>
<name>A0A543JNP5_9PSEU</name>
<dbReference type="RefSeq" id="WP_141982640.1">
    <property type="nucleotide sequence ID" value="NZ_VFPP01000001.1"/>
</dbReference>
<sequence>MKIHIGHRVRRSLTVLAAVALGLTSATAAPLSAAPRPATTAQVRAVPQDAYVAYGRWMAEDWPQERKWYTIDDRNCYAGGRFRNFEGHLPADGDYYEYDIHCYTTVPPPGGRGPERIVVDMDSTPPRGYYTGDHYRTFEPL</sequence>
<dbReference type="InterPro" id="IPR000026">
    <property type="entry name" value="N1-like"/>
</dbReference>